<name>A0A8S1WNN5_9CILI</name>
<accession>A0A8S1WNN5</accession>
<proteinExistence type="predicted"/>
<sequence length="43" mass="5016">MWICQTTQKFQKKIIIGVSNNFLTQLKKNFYIINTKVLLVADA</sequence>
<keyword evidence="2" id="KW-1185">Reference proteome</keyword>
<evidence type="ECO:0000313" key="1">
    <source>
        <dbReference type="EMBL" id="CAD8190241.1"/>
    </source>
</evidence>
<dbReference type="Proteomes" id="UP000689195">
    <property type="component" value="Unassembled WGS sequence"/>
</dbReference>
<protein>
    <submittedName>
        <fullName evidence="1">Uncharacterized protein</fullName>
    </submittedName>
</protein>
<dbReference type="AlphaFoldDB" id="A0A8S1WNN5"/>
<organism evidence="1 2">
    <name type="scientific">Paramecium pentaurelia</name>
    <dbReference type="NCBI Taxonomy" id="43138"/>
    <lineage>
        <taxon>Eukaryota</taxon>
        <taxon>Sar</taxon>
        <taxon>Alveolata</taxon>
        <taxon>Ciliophora</taxon>
        <taxon>Intramacronucleata</taxon>
        <taxon>Oligohymenophorea</taxon>
        <taxon>Peniculida</taxon>
        <taxon>Parameciidae</taxon>
        <taxon>Paramecium</taxon>
    </lineage>
</organism>
<evidence type="ECO:0000313" key="2">
    <source>
        <dbReference type="Proteomes" id="UP000689195"/>
    </source>
</evidence>
<reference evidence="1" key="1">
    <citation type="submission" date="2021-01" db="EMBL/GenBank/DDBJ databases">
        <authorList>
            <consortium name="Genoscope - CEA"/>
            <person name="William W."/>
        </authorList>
    </citation>
    <scope>NUCLEOTIDE SEQUENCE</scope>
</reference>
<gene>
    <name evidence="1" type="ORF">PPENT_87.1.T0960013</name>
</gene>
<comment type="caution">
    <text evidence="1">The sequence shown here is derived from an EMBL/GenBank/DDBJ whole genome shotgun (WGS) entry which is preliminary data.</text>
</comment>
<dbReference type="EMBL" id="CAJJDO010000096">
    <property type="protein sequence ID" value="CAD8190241.1"/>
    <property type="molecule type" value="Genomic_DNA"/>
</dbReference>